<name>A0A450XSC6_9GAMM</name>
<dbReference type="EMBL" id="CAADFM010000159">
    <property type="protein sequence ID" value="VFK16998.1"/>
    <property type="molecule type" value="Genomic_DNA"/>
</dbReference>
<organism evidence="2">
    <name type="scientific">Candidatus Kentrum sp. LPFa</name>
    <dbReference type="NCBI Taxonomy" id="2126335"/>
    <lineage>
        <taxon>Bacteria</taxon>
        <taxon>Pseudomonadati</taxon>
        <taxon>Pseudomonadota</taxon>
        <taxon>Gammaproteobacteria</taxon>
        <taxon>Candidatus Kentrum</taxon>
    </lineage>
</organism>
<gene>
    <name evidence="1" type="ORF">BECKLPF1236A_GA0070988_101597</name>
    <name evidence="2" type="ORF">BECKLPF1236C_GA0070990_101597</name>
</gene>
<reference evidence="2" key="1">
    <citation type="submission" date="2019-02" db="EMBL/GenBank/DDBJ databases">
        <authorList>
            <person name="Gruber-Vodicka R. H."/>
            <person name="Seah K. B. B."/>
        </authorList>
    </citation>
    <scope>NUCLEOTIDE SEQUENCE</scope>
    <source>
        <strain evidence="1">BECK_S312</strain>
        <strain evidence="2">BECK_S426</strain>
    </source>
</reference>
<protein>
    <submittedName>
        <fullName evidence="2">Uncharacterized protein</fullName>
    </submittedName>
</protein>
<accession>A0A450XSC6</accession>
<dbReference type="EMBL" id="CAADFP010000159">
    <property type="protein sequence ID" value="VFK32168.1"/>
    <property type="molecule type" value="Genomic_DNA"/>
</dbReference>
<evidence type="ECO:0000313" key="1">
    <source>
        <dbReference type="EMBL" id="VFK16998.1"/>
    </source>
</evidence>
<evidence type="ECO:0000313" key="2">
    <source>
        <dbReference type="EMBL" id="VFK32168.1"/>
    </source>
</evidence>
<proteinExistence type="predicted"/>
<sequence length="51" mass="5832">MDFTCRHCVIKYCTIAVHQVKQQKRRPTTVGAVRAHGQYNFVTQQMILPAG</sequence>
<dbReference type="AlphaFoldDB" id="A0A450XSC6"/>